<comment type="caution">
    <text evidence="2">The sequence shown here is derived from an EMBL/GenBank/DDBJ whole genome shotgun (WGS) entry which is preliminary data.</text>
</comment>
<keyword evidence="1" id="KW-0472">Membrane</keyword>
<keyword evidence="1" id="KW-0812">Transmembrane</keyword>
<organism evidence="2 3">
    <name type="scientific">Lactiplantibacillus plantarum WJL</name>
    <dbReference type="NCBI Taxonomy" id="1350466"/>
    <lineage>
        <taxon>Bacteria</taxon>
        <taxon>Bacillati</taxon>
        <taxon>Bacillota</taxon>
        <taxon>Bacilli</taxon>
        <taxon>Lactobacillales</taxon>
        <taxon>Lactobacillaceae</taxon>
        <taxon>Lactiplantibacillus</taxon>
    </lineage>
</organism>
<gene>
    <name evidence="2" type="ORF">WJL_2927</name>
</gene>
<dbReference type="AlphaFoldDB" id="A0A837P1R4"/>
<sequence length="45" mass="5394">MKLINIHRKHINVELELNLRDWKDAILWGLLAVIVIVTIYWVVKL</sequence>
<proteinExistence type="predicted"/>
<evidence type="ECO:0000313" key="3">
    <source>
        <dbReference type="Proteomes" id="UP000050511"/>
    </source>
</evidence>
<evidence type="ECO:0000256" key="1">
    <source>
        <dbReference type="SAM" id="Phobius"/>
    </source>
</evidence>
<dbReference type="RefSeq" id="WP_003640433.1">
    <property type="nucleotide sequence ID" value="NZ_AUTE01000003.1"/>
</dbReference>
<protein>
    <submittedName>
        <fullName evidence="2">Uncharacterized protein</fullName>
    </submittedName>
</protein>
<dbReference type="Proteomes" id="UP000050511">
    <property type="component" value="Unassembled WGS sequence"/>
</dbReference>
<name>A0A837P1R4_LACPN</name>
<dbReference type="EMBL" id="LKLZ01000013">
    <property type="protein sequence ID" value="KPN41559.1"/>
    <property type="molecule type" value="Genomic_DNA"/>
</dbReference>
<reference evidence="2 3" key="1">
    <citation type="submission" date="2015-10" db="EMBL/GenBank/DDBJ databases">
        <title>Resequencing of Lactobacillus plantarum WJL strain genome.</title>
        <authorList>
            <person name="Martino M.E."/>
        </authorList>
    </citation>
    <scope>NUCLEOTIDE SEQUENCE [LARGE SCALE GENOMIC DNA]</scope>
    <source>
        <strain evidence="2 3">WJL</strain>
    </source>
</reference>
<evidence type="ECO:0000313" key="2">
    <source>
        <dbReference type="EMBL" id="KPN41559.1"/>
    </source>
</evidence>
<feature type="transmembrane region" description="Helical" evidence="1">
    <location>
        <begin position="25"/>
        <end position="43"/>
    </location>
</feature>
<keyword evidence="1" id="KW-1133">Transmembrane helix</keyword>
<accession>A0A837P1R4</accession>